<sequence>MTLKVERAGPALSVQDGGREGLLGLGLSRGGAADRGAWLEGLALLGLPPGTASIEMAGVGGRFLVEAPVRIALTGAQMKATLDGAPLEWDAGHVATAGSVLDIGAAVSGVYGYLTVAGGIATEPELGGRGFHGIAGLGRPLRDGDHLPLASDPTPDAPPMRLSGRSRSAEPLRVMPGPQTASFPDEVRTAFEAATFTRSPRANRQGVRLDHDGAPFATGGQLTLVSDFIAEGDIQMTGDGAPYVLLADCQTMGGYPRIGTVLPADLPRIAQAGPGEALRFRFVTVDEATAAWESDETILGRLRRGLVPRVRDPREMSDLLSYDLVDRPPREVTGE</sequence>
<dbReference type="InterPro" id="IPR003778">
    <property type="entry name" value="CT_A_B"/>
</dbReference>
<name>A0A316GDF0_9RHOB</name>
<evidence type="ECO:0000256" key="3">
    <source>
        <dbReference type="ARBA" id="ARBA00022840"/>
    </source>
</evidence>
<dbReference type="SMART" id="SM00797">
    <property type="entry name" value="AHS2"/>
    <property type="match status" value="1"/>
</dbReference>
<dbReference type="InterPro" id="IPR052708">
    <property type="entry name" value="PxpC"/>
</dbReference>
<dbReference type="PANTHER" id="PTHR43309:SF3">
    <property type="entry name" value="5-OXOPROLINASE SUBUNIT C"/>
    <property type="match status" value="1"/>
</dbReference>
<proteinExistence type="predicted"/>
<dbReference type="OrthoDB" id="9768696at2"/>
<dbReference type="RefSeq" id="WP_109757824.1">
    <property type="nucleotide sequence ID" value="NZ_CP034588.1"/>
</dbReference>
<evidence type="ECO:0000313" key="6">
    <source>
        <dbReference type="EMBL" id="PWK58991.1"/>
    </source>
</evidence>
<comment type="caution">
    <text evidence="6">The sequence shown here is derived from an EMBL/GenBank/DDBJ whole genome shotgun (WGS) entry which is preliminary data.</text>
</comment>
<evidence type="ECO:0000256" key="1">
    <source>
        <dbReference type="ARBA" id="ARBA00022741"/>
    </source>
</evidence>
<feature type="domain" description="Carboxyltransferase" evidence="5">
    <location>
        <begin position="24"/>
        <end position="298"/>
    </location>
</feature>
<protein>
    <submittedName>
        <fullName evidence="6">Biotin-dependent carboxylase-like uncharacterized protein</fullName>
    </submittedName>
</protein>
<dbReference type="GO" id="GO:0005524">
    <property type="term" value="F:ATP binding"/>
    <property type="evidence" value="ECO:0007669"/>
    <property type="project" value="UniProtKB-KW"/>
</dbReference>
<dbReference type="EMBL" id="QGGV01000001">
    <property type="protein sequence ID" value="PWK58991.1"/>
    <property type="molecule type" value="Genomic_DNA"/>
</dbReference>
<keyword evidence="1" id="KW-0547">Nucleotide-binding</keyword>
<reference evidence="6 7" key="1">
    <citation type="submission" date="2018-05" db="EMBL/GenBank/DDBJ databases">
        <title>Genomic Encyclopedia of Type Strains, Phase IV (KMG-IV): sequencing the most valuable type-strain genomes for metagenomic binning, comparative biology and taxonomic classification.</title>
        <authorList>
            <person name="Goeker M."/>
        </authorList>
    </citation>
    <scope>NUCLEOTIDE SEQUENCE [LARGE SCALE GENOMIC DNA]</scope>
    <source>
        <strain evidence="6 7">DSM 103371</strain>
    </source>
</reference>
<dbReference type="Proteomes" id="UP000245390">
    <property type="component" value="Unassembled WGS sequence"/>
</dbReference>
<dbReference type="PANTHER" id="PTHR43309">
    <property type="entry name" value="5-OXOPROLINASE SUBUNIT C"/>
    <property type="match status" value="1"/>
</dbReference>
<dbReference type="GO" id="GO:0016787">
    <property type="term" value="F:hydrolase activity"/>
    <property type="evidence" value="ECO:0007669"/>
    <property type="project" value="UniProtKB-KW"/>
</dbReference>
<gene>
    <name evidence="6" type="ORF">C8D95_101812</name>
</gene>
<dbReference type="KEGG" id="salo:EF888_05495"/>
<evidence type="ECO:0000256" key="4">
    <source>
        <dbReference type="SAM" id="MobiDB-lite"/>
    </source>
</evidence>
<organism evidence="6 7">
    <name type="scientific">Silicimonas algicola</name>
    <dbReference type="NCBI Taxonomy" id="1826607"/>
    <lineage>
        <taxon>Bacteria</taxon>
        <taxon>Pseudomonadati</taxon>
        <taxon>Pseudomonadota</taxon>
        <taxon>Alphaproteobacteria</taxon>
        <taxon>Rhodobacterales</taxon>
        <taxon>Paracoccaceae</taxon>
    </lineage>
</organism>
<keyword evidence="2" id="KW-0378">Hydrolase</keyword>
<dbReference type="Gene3D" id="2.40.100.10">
    <property type="entry name" value="Cyclophilin-like"/>
    <property type="match status" value="1"/>
</dbReference>
<keyword evidence="3" id="KW-0067">ATP-binding</keyword>
<feature type="region of interest" description="Disordered" evidence="4">
    <location>
        <begin position="143"/>
        <end position="183"/>
    </location>
</feature>
<evidence type="ECO:0000259" key="5">
    <source>
        <dbReference type="SMART" id="SM00797"/>
    </source>
</evidence>
<evidence type="ECO:0000313" key="7">
    <source>
        <dbReference type="Proteomes" id="UP000245390"/>
    </source>
</evidence>
<dbReference type="AlphaFoldDB" id="A0A316GDF0"/>
<dbReference type="InterPro" id="IPR029000">
    <property type="entry name" value="Cyclophilin-like_dom_sf"/>
</dbReference>
<dbReference type="SUPFAM" id="SSF50891">
    <property type="entry name" value="Cyclophilin-like"/>
    <property type="match status" value="1"/>
</dbReference>
<keyword evidence="7" id="KW-1185">Reference proteome</keyword>
<evidence type="ECO:0000256" key="2">
    <source>
        <dbReference type="ARBA" id="ARBA00022801"/>
    </source>
</evidence>
<accession>A0A316GDF0</accession>
<dbReference type="Pfam" id="PF02626">
    <property type="entry name" value="CT_A_B"/>
    <property type="match status" value="1"/>
</dbReference>